<dbReference type="RefSeq" id="WP_185960517.1">
    <property type="nucleotide sequence ID" value="NZ_CBCSJO010000008.1"/>
</dbReference>
<dbReference type="Proteomes" id="UP000320300">
    <property type="component" value="Unassembled WGS sequence"/>
</dbReference>
<evidence type="ECO:0000313" key="2">
    <source>
        <dbReference type="Proteomes" id="UP000320300"/>
    </source>
</evidence>
<sequence length="49" mass="5827">MKQIIADRELTNKNIKEKNNFKIFNSMTLEEWVEVVDDGLIQFLSEIIK</sequence>
<accession>A0A521EMG8</accession>
<reference evidence="1 2" key="1">
    <citation type="submission" date="2017-05" db="EMBL/GenBank/DDBJ databases">
        <authorList>
            <person name="Varghese N."/>
            <person name="Submissions S."/>
        </authorList>
    </citation>
    <scope>NUCLEOTIDE SEQUENCE [LARGE SCALE GENOMIC DNA]</scope>
    <source>
        <strain evidence="1 2">DSM 19036</strain>
    </source>
</reference>
<evidence type="ECO:0000313" key="1">
    <source>
        <dbReference type="EMBL" id="SMO85113.1"/>
    </source>
</evidence>
<dbReference type="EMBL" id="FXTN01000008">
    <property type="protein sequence ID" value="SMO85113.1"/>
    <property type="molecule type" value="Genomic_DNA"/>
</dbReference>
<organism evidence="1 2">
    <name type="scientific">Pedobacter westerhofensis</name>
    <dbReference type="NCBI Taxonomy" id="425512"/>
    <lineage>
        <taxon>Bacteria</taxon>
        <taxon>Pseudomonadati</taxon>
        <taxon>Bacteroidota</taxon>
        <taxon>Sphingobacteriia</taxon>
        <taxon>Sphingobacteriales</taxon>
        <taxon>Sphingobacteriaceae</taxon>
        <taxon>Pedobacter</taxon>
    </lineage>
</organism>
<name>A0A521EMG8_9SPHI</name>
<proteinExistence type="predicted"/>
<gene>
    <name evidence="1" type="ORF">SAMN06265348_108290</name>
</gene>
<protein>
    <submittedName>
        <fullName evidence="1">Uncharacterized protein</fullName>
    </submittedName>
</protein>
<keyword evidence="2" id="KW-1185">Reference proteome</keyword>
<dbReference type="AlphaFoldDB" id="A0A521EMG8"/>